<dbReference type="Pfam" id="PF06985">
    <property type="entry name" value="HET"/>
    <property type="match status" value="1"/>
</dbReference>
<dbReference type="AlphaFoldDB" id="A0A8K0SK61"/>
<dbReference type="EMBL" id="JAGPNK010000012">
    <property type="protein sequence ID" value="KAH7310526.1"/>
    <property type="molecule type" value="Genomic_DNA"/>
</dbReference>
<accession>A0A8K0SK61</accession>
<dbReference type="PANTHER" id="PTHR33112:SF16">
    <property type="entry name" value="HETEROKARYON INCOMPATIBILITY DOMAIN-CONTAINING PROTEIN"/>
    <property type="match status" value="1"/>
</dbReference>
<comment type="caution">
    <text evidence="2">The sequence shown here is derived from an EMBL/GenBank/DDBJ whole genome shotgun (WGS) entry which is preliminary data.</text>
</comment>
<dbReference type="PANTHER" id="PTHR33112">
    <property type="entry name" value="DOMAIN PROTEIN, PUTATIVE-RELATED"/>
    <property type="match status" value="1"/>
</dbReference>
<name>A0A8K0SK61_9HYPO</name>
<gene>
    <name evidence="2" type="ORF">B0I35DRAFT_75524</name>
</gene>
<evidence type="ECO:0000259" key="1">
    <source>
        <dbReference type="Pfam" id="PF06985"/>
    </source>
</evidence>
<proteinExistence type="predicted"/>
<dbReference type="OrthoDB" id="426293at2759"/>
<sequence>MKALEASASGGCSLCCVWLDALRPLDEPTNTPDDAEDSVVELCILWLEKMGDVQVTCGDKRGFLDLVFLDENLLYSPLAAEDSIQLGTSSKRALAVGTAWLRYCRSNHPNCHRLQDTADPILPTRVIDVGNDSSATPRIFLSHGSRAQYCALSYCWGKTPNLRTVKSNLQQHCAGLPLGKIPAIINEAISVTRDLGFRYLWVDSLCIVQDDMGDWNAEAARMKDVYANAAITLSSLTSSSSDEGLFKPRKTRCSNPLPFPVCAPRWELPSAPGKVLACLPALDSRDQLLSPGPIHTRGWTLQEQYLSTRILWFGLSHLQWQCASLHATEGLVEGIAKPYYHETKALSTATQAKVLLQMPYEENQTSENPPVSRAQHVDKTYGVWEDLVNEFSKRALTNDTDRVPALLGVSKLLEPYIESEYLAGIWKGTRTLRSLLWRAEKPATAKPLDTYPSWTWASISSEISYELASDTGGDRPVTWAASLVSTDTSSTGASQSQVKGTITLRGHLSLLEKMPEKDEYSYTDHDFYMDYESVQLEPGSIWLLTIMNLGQGPPYQDFGYPRWPGGRPPAAIRLLLQPVDNVQPPRSFKRVGICRDDGNYANGEMATVTIC</sequence>
<evidence type="ECO:0000313" key="2">
    <source>
        <dbReference type="EMBL" id="KAH7310526.1"/>
    </source>
</evidence>
<reference evidence="2" key="1">
    <citation type="journal article" date="2021" name="Nat. Commun.">
        <title>Genetic determinants of endophytism in the Arabidopsis root mycobiome.</title>
        <authorList>
            <person name="Mesny F."/>
            <person name="Miyauchi S."/>
            <person name="Thiergart T."/>
            <person name="Pickel B."/>
            <person name="Atanasova L."/>
            <person name="Karlsson M."/>
            <person name="Huettel B."/>
            <person name="Barry K.W."/>
            <person name="Haridas S."/>
            <person name="Chen C."/>
            <person name="Bauer D."/>
            <person name="Andreopoulos W."/>
            <person name="Pangilinan J."/>
            <person name="LaButti K."/>
            <person name="Riley R."/>
            <person name="Lipzen A."/>
            <person name="Clum A."/>
            <person name="Drula E."/>
            <person name="Henrissat B."/>
            <person name="Kohler A."/>
            <person name="Grigoriev I.V."/>
            <person name="Martin F.M."/>
            <person name="Hacquard S."/>
        </authorList>
    </citation>
    <scope>NUCLEOTIDE SEQUENCE</scope>
    <source>
        <strain evidence="2">MPI-CAGE-CH-0235</strain>
    </source>
</reference>
<feature type="domain" description="Heterokaryon incompatibility" evidence="1">
    <location>
        <begin position="149"/>
        <end position="303"/>
    </location>
</feature>
<keyword evidence="3" id="KW-1185">Reference proteome</keyword>
<evidence type="ECO:0000313" key="3">
    <source>
        <dbReference type="Proteomes" id="UP000813444"/>
    </source>
</evidence>
<organism evidence="2 3">
    <name type="scientific">Stachybotrys elegans</name>
    <dbReference type="NCBI Taxonomy" id="80388"/>
    <lineage>
        <taxon>Eukaryota</taxon>
        <taxon>Fungi</taxon>
        <taxon>Dikarya</taxon>
        <taxon>Ascomycota</taxon>
        <taxon>Pezizomycotina</taxon>
        <taxon>Sordariomycetes</taxon>
        <taxon>Hypocreomycetidae</taxon>
        <taxon>Hypocreales</taxon>
        <taxon>Stachybotryaceae</taxon>
        <taxon>Stachybotrys</taxon>
    </lineage>
</organism>
<protein>
    <submittedName>
        <fullName evidence="2">Heterokaryon incompatibility protein-domain-containing protein</fullName>
    </submittedName>
</protein>
<dbReference type="Proteomes" id="UP000813444">
    <property type="component" value="Unassembled WGS sequence"/>
</dbReference>
<dbReference type="InterPro" id="IPR010730">
    <property type="entry name" value="HET"/>
</dbReference>